<evidence type="ECO:0000313" key="2">
    <source>
        <dbReference type="Proteomes" id="UP001589943"/>
    </source>
</evidence>
<dbReference type="RefSeq" id="WP_379480292.1">
    <property type="nucleotide sequence ID" value="NZ_JBHLTL010000001.1"/>
</dbReference>
<dbReference type="Gene3D" id="1.25.40.10">
    <property type="entry name" value="Tetratricopeptide repeat domain"/>
    <property type="match status" value="1"/>
</dbReference>
<dbReference type="SUPFAM" id="SSF48452">
    <property type="entry name" value="TPR-like"/>
    <property type="match status" value="1"/>
</dbReference>
<protein>
    <submittedName>
        <fullName evidence="1">2OG-Fe(II) oxygenase</fullName>
    </submittedName>
</protein>
<dbReference type="Proteomes" id="UP001589943">
    <property type="component" value="Unassembled WGS sequence"/>
</dbReference>
<evidence type="ECO:0000313" key="1">
    <source>
        <dbReference type="EMBL" id="MFC0588803.1"/>
    </source>
</evidence>
<reference evidence="1 2" key="1">
    <citation type="submission" date="2024-09" db="EMBL/GenBank/DDBJ databases">
        <authorList>
            <person name="Sun Q."/>
            <person name="Mori K."/>
        </authorList>
    </citation>
    <scope>NUCLEOTIDE SEQUENCE [LARGE SCALE GENOMIC DNA]</scope>
    <source>
        <strain evidence="1 2">NCAIM B.02537</strain>
    </source>
</reference>
<sequence>METAATDLARLRQQGFALRDAQQYGEAREVFDRAVRAFPEDVVLAFGWAQTCYELGYPAAELFARAAALAGDHPDILRNQALALISEGRSEEARALLEARLARHPDWLDGHKALATLRWTAGERDHFCDHLAAACRAQPANDALWLAWFRNLAQARLWPAALAVLDEAERHLGRTPALEVSRLFVAVESGDPAAAALIEATAHYRGDVSSLCRIRHALRSGDPRRAEAEALPLTAGPSATLYWPYLSLCWRLLDDDRAQWLDRPDRFIRPLETGCSSAELESLADVLRGLHTAAAPYLEQSVRGGTQTDRSVLLRHEPQLQAIKARLLALVRDYVDGLPPPEPDHPLLSAPRGQLLIEGSWSVRLLPQGHNVAHTHAMGWLSTAFYVSLPGADAMGQPPAGHIAFGAPPPELGLALEPYAMIAPAPGRLAVFPSTMWHSTVPFAQGERLVIAFDIRRPAH</sequence>
<proteinExistence type="predicted"/>
<dbReference type="InterPro" id="IPR012668">
    <property type="entry name" value="CHP02466"/>
</dbReference>
<gene>
    <name evidence="1" type="ORF">ACFFF7_05195</name>
</gene>
<dbReference type="Pfam" id="PF13759">
    <property type="entry name" value="2OG-FeII_Oxy_5"/>
    <property type="match status" value="1"/>
</dbReference>
<keyword evidence="2" id="KW-1185">Reference proteome</keyword>
<organism evidence="1 2">
    <name type="scientific">Novosphingobium aquiterrae</name>
    <dbReference type="NCBI Taxonomy" id="624388"/>
    <lineage>
        <taxon>Bacteria</taxon>
        <taxon>Pseudomonadati</taxon>
        <taxon>Pseudomonadota</taxon>
        <taxon>Alphaproteobacteria</taxon>
        <taxon>Sphingomonadales</taxon>
        <taxon>Sphingomonadaceae</taxon>
        <taxon>Novosphingobium</taxon>
    </lineage>
</organism>
<accession>A0ABV6PI78</accession>
<dbReference type="Gene3D" id="2.60.120.620">
    <property type="entry name" value="q2cbj1_9rhob like domain"/>
    <property type="match status" value="1"/>
</dbReference>
<dbReference type="EMBL" id="JBHLTL010000001">
    <property type="protein sequence ID" value="MFC0588803.1"/>
    <property type="molecule type" value="Genomic_DNA"/>
</dbReference>
<name>A0ABV6PI78_9SPHN</name>
<dbReference type="InterPro" id="IPR011990">
    <property type="entry name" value="TPR-like_helical_dom_sf"/>
</dbReference>
<comment type="caution">
    <text evidence="1">The sequence shown here is derived from an EMBL/GenBank/DDBJ whole genome shotgun (WGS) entry which is preliminary data.</text>
</comment>